<evidence type="ECO:0000256" key="1">
    <source>
        <dbReference type="ARBA" id="ARBA00010641"/>
    </source>
</evidence>
<reference evidence="9" key="1">
    <citation type="submission" date="2018-05" db="EMBL/GenBank/DDBJ databases">
        <authorList>
            <person name="Lanie J.A."/>
            <person name="Ng W.-L."/>
            <person name="Kazmierczak K.M."/>
            <person name="Andrzejewski T.M."/>
            <person name="Davidsen T.M."/>
            <person name="Wayne K.J."/>
            <person name="Tettelin H."/>
            <person name="Glass J.I."/>
            <person name="Rusch D."/>
            <person name="Podicherti R."/>
            <person name="Tsui H.-C.T."/>
            <person name="Winkler M.E."/>
        </authorList>
    </citation>
    <scope>NUCLEOTIDE SEQUENCE</scope>
</reference>
<dbReference type="GO" id="GO:0006352">
    <property type="term" value="P:DNA-templated transcription initiation"/>
    <property type="evidence" value="ECO:0007669"/>
    <property type="project" value="InterPro"/>
</dbReference>
<accession>A0A381PHX3</accession>
<feature type="region of interest" description="Disordered" evidence="6">
    <location>
        <begin position="70"/>
        <end position="95"/>
    </location>
</feature>
<feature type="domain" description="RNA polymerase sigma-70 region 2" evidence="7">
    <location>
        <begin position="11"/>
        <end position="69"/>
    </location>
</feature>
<dbReference type="InterPro" id="IPR014284">
    <property type="entry name" value="RNA_pol_sigma-70_dom"/>
</dbReference>
<keyword evidence="5" id="KW-0804">Transcription</keyword>
<evidence type="ECO:0000256" key="6">
    <source>
        <dbReference type="SAM" id="MobiDB-lite"/>
    </source>
</evidence>
<dbReference type="Pfam" id="PF04542">
    <property type="entry name" value="Sigma70_r2"/>
    <property type="match status" value="1"/>
</dbReference>
<dbReference type="InterPro" id="IPR039425">
    <property type="entry name" value="RNA_pol_sigma-70-like"/>
</dbReference>
<dbReference type="SUPFAM" id="SSF88946">
    <property type="entry name" value="Sigma2 domain of RNA polymerase sigma factors"/>
    <property type="match status" value="1"/>
</dbReference>
<dbReference type="Gene3D" id="1.10.10.10">
    <property type="entry name" value="Winged helix-like DNA-binding domain superfamily/Winged helix DNA-binding domain"/>
    <property type="match status" value="1"/>
</dbReference>
<organism evidence="9">
    <name type="scientific">marine metagenome</name>
    <dbReference type="NCBI Taxonomy" id="408172"/>
    <lineage>
        <taxon>unclassified sequences</taxon>
        <taxon>metagenomes</taxon>
        <taxon>ecological metagenomes</taxon>
    </lineage>
</organism>
<keyword evidence="4" id="KW-0238">DNA-binding</keyword>
<proteinExistence type="inferred from homology"/>
<dbReference type="PANTHER" id="PTHR43133:SF8">
    <property type="entry name" value="RNA POLYMERASE SIGMA FACTOR HI_1459-RELATED"/>
    <property type="match status" value="1"/>
</dbReference>
<gene>
    <name evidence="9" type="ORF">METZ01_LOCUS17907</name>
</gene>
<evidence type="ECO:0000259" key="8">
    <source>
        <dbReference type="Pfam" id="PF08281"/>
    </source>
</evidence>
<sequence>VNFELTFGEQYPGLFRYCHSLTGDPDLADDLAQETFVRLYDRRVGGTDEGLRAWLFRTATHLVRDEHRAGESHRRLLEAHPVRPGGSEPPDEAVQRRERVALVREAIGHLTEREREILLMRHGGFSYREIADAVGVAPSSVGTLLARAERNFVNVYIAPGENYDTSR</sequence>
<evidence type="ECO:0000256" key="5">
    <source>
        <dbReference type="ARBA" id="ARBA00023163"/>
    </source>
</evidence>
<dbReference type="PANTHER" id="PTHR43133">
    <property type="entry name" value="RNA POLYMERASE ECF-TYPE SIGMA FACTO"/>
    <property type="match status" value="1"/>
</dbReference>
<feature type="compositionally biased region" description="Basic and acidic residues" evidence="6">
    <location>
        <begin position="70"/>
        <end position="81"/>
    </location>
</feature>
<dbReference type="InterPro" id="IPR013325">
    <property type="entry name" value="RNA_pol_sigma_r2"/>
</dbReference>
<keyword evidence="2" id="KW-0805">Transcription regulation</keyword>
<evidence type="ECO:0008006" key="10">
    <source>
        <dbReference type="Google" id="ProtNLM"/>
    </source>
</evidence>
<dbReference type="NCBIfam" id="TIGR02937">
    <property type="entry name" value="sigma70-ECF"/>
    <property type="match status" value="1"/>
</dbReference>
<dbReference type="GO" id="GO:0003677">
    <property type="term" value="F:DNA binding"/>
    <property type="evidence" value="ECO:0007669"/>
    <property type="project" value="UniProtKB-KW"/>
</dbReference>
<feature type="domain" description="RNA polymerase sigma factor 70 region 4 type 2" evidence="8">
    <location>
        <begin position="103"/>
        <end position="150"/>
    </location>
</feature>
<evidence type="ECO:0000259" key="7">
    <source>
        <dbReference type="Pfam" id="PF04542"/>
    </source>
</evidence>
<evidence type="ECO:0000256" key="2">
    <source>
        <dbReference type="ARBA" id="ARBA00023015"/>
    </source>
</evidence>
<dbReference type="SUPFAM" id="SSF88659">
    <property type="entry name" value="Sigma3 and sigma4 domains of RNA polymerase sigma factors"/>
    <property type="match status" value="1"/>
</dbReference>
<keyword evidence="3" id="KW-0731">Sigma factor</keyword>
<name>A0A381PHX3_9ZZZZ</name>
<dbReference type="InterPro" id="IPR013249">
    <property type="entry name" value="RNA_pol_sigma70_r4_t2"/>
</dbReference>
<dbReference type="Gene3D" id="1.10.1740.10">
    <property type="match status" value="1"/>
</dbReference>
<dbReference type="Pfam" id="PF08281">
    <property type="entry name" value="Sigma70_r4_2"/>
    <property type="match status" value="1"/>
</dbReference>
<dbReference type="InterPro" id="IPR007627">
    <property type="entry name" value="RNA_pol_sigma70_r2"/>
</dbReference>
<dbReference type="InterPro" id="IPR036388">
    <property type="entry name" value="WH-like_DNA-bd_sf"/>
</dbReference>
<dbReference type="InterPro" id="IPR013324">
    <property type="entry name" value="RNA_pol_sigma_r3/r4-like"/>
</dbReference>
<feature type="non-terminal residue" evidence="9">
    <location>
        <position position="1"/>
    </location>
</feature>
<dbReference type="AlphaFoldDB" id="A0A381PHX3"/>
<evidence type="ECO:0000256" key="4">
    <source>
        <dbReference type="ARBA" id="ARBA00023125"/>
    </source>
</evidence>
<comment type="similarity">
    <text evidence="1">Belongs to the sigma-70 factor family. ECF subfamily.</text>
</comment>
<dbReference type="CDD" id="cd06171">
    <property type="entry name" value="Sigma70_r4"/>
    <property type="match status" value="1"/>
</dbReference>
<protein>
    <recommendedName>
        <fullName evidence="10">HTH luxR-type domain-containing protein</fullName>
    </recommendedName>
</protein>
<evidence type="ECO:0000313" key="9">
    <source>
        <dbReference type="EMBL" id="SUZ65053.1"/>
    </source>
</evidence>
<dbReference type="EMBL" id="UINC01000950">
    <property type="protein sequence ID" value="SUZ65053.1"/>
    <property type="molecule type" value="Genomic_DNA"/>
</dbReference>
<evidence type="ECO:0000256" key="3">
    <source>
        <dbReference type="ARBA" id="ARBA00023082"/>
    </source>
</evidence>
<dbReference type="GO" id="GO:0016987">
    <property type="term" value="F:sigma factor activity"/>
    <property type="evidence" value="ECO:0007669"/>
    <property type="project" value="UniProtKB-KW"/>
</dbReference>